<keyword evidence="1" id="KW-0269">Exonuclease</keyword>
<dbReference type="OrthoDB" id="1000249at2759"/>
<accession>A0A5B6V7J2</accession>
<dbReference type="Proteomes" id="UP000325315">
    <property type="component" value="Unassembled WGS sequence"/>
</dbReference>
<evidence type="ECO:0000313" key="2">
    <source>
        <dbReference type="Proteomes" id="UP000325315"/>
    </source>
</evidence>
<dbReference type="GO" id="GO:0004519">
    <property type="term" value="F:endonuclease activity"/>
    <property type="evidence" value="ECO:0007669"/>
    <property type="project" value="UniProtKB-KW"/>
</dbReference>
<reference evidence="2" key="1">
    <citation type="journal article" date="2019" name="Plant Biotechnol. J.">
        <title>Genome sequencing of the Australian wild diploid species Gossypium australe highlights disease resistance and delayed gland morphogenesis.</title>
        <authorList>
            <person name="Cai Y."/>
            <person name="Cai X."/>
            <person name="Wang Q."/>
            <person name="Wang P."/>
            <person name="Zhang Y."/>
            <person name="Cai C."/>
            <person name="Xu Y."/>
            <person name="Wang K."/>
            <person name="Zhou Z."/>
            <person name="Wang C."/>
            <person name="Geng S."/>
            <person name="Li B."/>
            <person name="Dong Q."/>
            <person name="Hou Y."/>
            <person name="Wang H."/>
            <person name="Ai P."/>
            <person name="Liu Z."/>
            <person name="Yi F."/>
            <person name="Sun M."/>
            <person name="An G."/>
            <person name="Cheng J."/>
            <person name="Zhang Y."/>
            <person name="Shi Q."/>
            <person name="Xie Y."/>
            <person name="Shi X."/>
            <person name="Chang Y."/>
            <person name="Huang F."/>
            <person name="Chen Y."/>
            <person name="Hong S."/>
            <person name="Mi L."/>
            <person name="Sun Q."/>
            <person name="Zhang L."/>
            <person name="Zhou B."/>
            <person name="Peng R."/>
            <person name="Zhang X."/>
            <person name="Liu F."/>
        </authorList>
    </citation>
    <scope>NUCLEOTIDE SEQUENCE [LARGE SCALE GENOMIC DNA]</scope>
    <source>
        <strain evidence="2">cv. PA1801</strain>
    </source>
</reference>
<protein>
    <submittedName>
        <fullName evidence="1">Endonuclease/exonuclease/phosphatase family protein</fullName>
    </submittedName>
</protein>
<keyword evidence="1" id="KW-0255">Endonuclease</keyword>
<keyword evidence="1" id="KW-0378">Hydrolase</keyword>
<comment type="caution">
    <text evidence="1">The sequence shown here is derived from an EMBL/GenBank/DDBJ whole genome shotgun (WGS) entry which is preliminary data.</text>
</comment>
<name>A0A5B6V7J2_9ROSI</name>
<evidence type="ECO:0000313" key="1">
    <source>
        <dbReference type="EMBL" id="KAA3465118.1"/>
    </source>
</evidence>
<dbReference type="AlphaFoldDB" id="A0A5B6V7J2"/>
<proteinExistence type="predicted"/>
<keyword evidence="1" id="KW-0540">Nuclease</keyword>
<gene>
    <name evidence="1" type="ORF">EPI10_000319</name>
</gene>
<keyword evidence="2" id="KW-1185">Reference proteome</keyword>
<organism evidence="1 2">
    <name type="scientific">Gossypium australe</name>
    <dbReference type="NCBI Taxonomy" id="47621"/>
    <lineage>
        <taxon>Eukaryota</taxon>
        <taxon>Viridiplantae</taxon>
        <taxon>Streptophyta</taxon>
        <taxon>Embryophyta</taxon>
        <taxon>Tracheophyta</taxon>
        <taxon>Spermatophyta</taxon>
        <taxon>Magnoliopsida</taxon>
        <taxon>eudicotyledons</taxon>
        <taxon>Gunneridae</taxon>
        <taxon>Pentapetalae</taxon>
        <taxon>rosids</taxon>
        <taxon>malvids</taxon>
        <taxon>Malvales</taxon>
        <taxon>Malvaceae</taxon>
        <taxon>Malvoideae</taxon>
        <taxon>Gossypium</taxon>
    </lineage>
</organism>
<sequence length="166" mass="19699">MWGIPEIGSLGKDGIYQKQIFESDWTEVWLMKIGEEARRSKKTFKFEAWWVLEESFEAEVKAIWESSLGDFVQKLDKLKIGLGNWAKQTCMARKRNNESLNLKLSKLLEAERSENNLAELIDTKLHLNLEIDKDERYWEQRARVNCLRLGDKNITFFHNYATQRRQ</sequence>
<dbReference type="EMBL" id="SMMG02000007">
    <property type="protein sequence ID" value="KAA3465118.1"/>
    <property type="molecule type" value="Genomic_DNA"/>
</dbReference>
<dbReference type="GO" id="GO:0004527">
    <property type="term" value="F:exonuclease activity"/>
    <property type="evidence" value="ECO:0007669"/>
    <property type="project" value="UniProtKB-KW"/>
</dbReference>